<dbReference type="STRING" id="649349.Lbys_2300"/>
<protein>
    <submittedName>
        <fullName evidence="2">PepSY-associated TM helix domain-containing protein</fullName>
    </submittedName>
</protein>
<keyword evidence="3" id="KW-1185">Reference proteome</keyword>
<reference evidence="2 3" key="2">
    <citation type="journal article" date="2011" name="Stand. Genomic Sci.">
        <title>Complete genome sequence of Leadbetterella byssophila type strain (4M15).</title>
        <authorList>
            <person name="Abt B."/>
            <person name="Teshima H."/>
            <person name="Lucas S."/>
            <person name="Lapidus A."/>
            <person name="Del Rio T.G."/>
            <person name="Nolan M."/>
            <person name="Tice H."/>
            <person name="Cheng J.F."/>
            <person name="Pitluck S."/>
            <person name="Liolios K."/>
            <person name="Pagani I."/>
            <person name="Ivanova N."/>
            <person name="Mavromatis K."/>
            <person name="Pati A."/>
            <person name="Tapia R."/>
            <person name="Han C."/>
            <person name="Goodwin L."/>
            <person name="Chen A."/>
            <person name="Palaniappan K."/>
            <person name="Land M."/>
            <person name="Hauser L."/>
            <person name="Chang Y.J."/>
            <person name="Jeffries C.D."/>
            <person name="Rohde M."/>
            <person name="Goker M."/>
            <person name="Tindall B.J."/>
            <person name="Detter J.C."/>
            <person name="Woyke T."/>
            <person name="Bristow J."/>
            <person name="Eisen J.A."/>
            <person name="Markowitz V."/>
            <person name="Hugenholtz P."/>
            <person name="Klenk H.P."/>
            <person name="Kyrpides N.C."/>
        </authorList>
    </citation>
    <scope>NUCLEOTIDE SEQUENCE [LARGE SCALE GENOMIC DNA]</scope>
    <source>
        <strain evidence="3">DSM 17132 / JCM 16389 / KACC 11308 / NBRC 106382 / 4M15</strain>
    </source>
</reference>
<dbReference type="InterPro" id="IPR005625">
    <property type="entry name" value="PepSY-ass_TM"/>
</dbReference>
<dbReference type="Pfam" id="PF03929">
    <property type="entry name" value="PepSY_TM"/>
    <property type="match status" value="1"/>
</dbReference>
<dbReference type="RefSeq" id="WP_013409018.1">
    <property type="nucleotide sequence ID" value="NC_014655.1"/>
</dbReference>
<feature type="transmembrane region" description="Helical" evidence="1">
    <location>
        <begin position="351"/>
        <end position="370"/>
    </location>
</feature>
<feature type="transmembrane region" description="Helical" evidence="1">
    <location>
        <begin position="208"/>
        <end position="226"/>
    </location>
</feature>
<feature type="transmembrane region" description="Helical" evidence="1">
    <location>
        <begin position="142"/>
        <end position="164"/>
    </location>
</feature>
<accession>E4RVS9</accession>
<feature type="transmembrane region" description="Helical" evidence="1">
    <location>
        <begin position="454"/>
        <end position="477"/>
    </location>
</feature>
<evidence type="ECO:0000313" key="3">
    <source>
        <dbReference type="Proteomes" id="UP000007435"/>
    </source>
</evidence>
<keyword evidence="1" id="KW-1133">Transmembrane helix</keyword>
<gene>
    <name evidence="2" type="ordered locus">Lbys_2300</name>
</gene>
<dbReference type="PANTHER" id="PTHR34219:SF4">
    <property type="entry name" value="PEPSY DOMAIN-CONTAINING PROTEIN"/>
    <property type="match status" value="1"/>
</dbReference>
<dbReference type="PANTHER" id="PTHR34219">
    <property type="entry name" value="IRON-REGULATED INNER MEMBRANE PROTEIN-RELATED"/>
    <property type="match status" value="1"/>
</dbReference>
<keyword evidence="1" id="KW-0472">Membrane</keyword>
<dbReference type="KEGG" id="lby:Lbys_2300"/>
<feature type="transmembrane region" description="Helical" evidence="1">
    <location>
        <begin position="423"/>
        <end position="442"/>
    </location>
</feature>
<proteinExistence type="predicted"/>
<feature type="transmembrane region" description="Helical" evidence="1">
    <location>
        <begin position="327"/>
        <end position="345"/>
    </location>
</feature>
<evidence type="ECO:0000256" key="1">
    <source>
        <dbReference type="SAM" id="Phobius"/>
    </source>
</evidence>
<feature type="transmembrane region" description="Helical" evidence="1">
    <location>
        <begin position="391"/>
        <end position="411"/>
    </location>
</feature>
<reference key="1">
    <citation type="submission" date="2010-11" db="EMBL/GenBank/DDBJ databases">
        <title>The complete genome of Leadbetterella byssophila DSM 17132.</title>
        <authorList>
            <consortium name="US DOE Joint Genome Institute (JGI-PGF)"/>
            <person name="Lucas S."/>
            <person name="Copeland A."/>
            <person name="Lapidus A."/>
            <person name="Glavina del Rio T."/>
            <person name="Dalin E."/>
            <person name="Tice H."/>
            <person name="Bruce D."/>
            <person name="Goodwin L."/>
            <person name="Pitluck S."/>
            <person name="Kyrpides N."/>
            <person name="Mavromatis K."/>
            <person name="Ivanova N."/>
            <person name="Teshima H."/>
            <person name="Brettin T."/>
            <person name="Detter J.C."/>
            <person name="Han C."/>
            <person name="Tapia R."/>
            <person name="Land M."/>
            <person name="Hauser L."/>
            <person name="Markowitz V."/>
            <person name="Cheng J.-F."/>
            <person name="Hugenholtz P."/>
            <person name="Woyke T."/>
            <person name="Wu D."/>
            <person name="Tindall B."/>
            <person name="Pomrenke H.G."/>
            <person name="Brambilla E."/>
            <person name="Klenk H.-P."/>
            <person name="Eisen J.A."/>
        </authorList>
    </citation>
    <scope>NUCLEOTIDE SEQUENCE [LARGE SCALE GENOMIC DNA]</scope>
    <source>
        <strain>DSM 17132</strain>
    </source>
</reference>
<name>E4RVS9_LEAB4</name>
<sequence>MKLSPRNYNIIFHLHTVSGIVLSAALFIIFFAGAFTLFKGEFYLWENPTARRISVSEPQLDEVIQGISKLKPDFDWNDDTYLTFAQKDYPLMQVYGHLHVPKGELHYEGKWLPNTGELLENPPSTTGQTLYKLHYFAQIPYVGMWLAGFVSLFFIFAIITGVIIHWNNIWTKFWSFSLKGAWKQIWTNSHTVFGLLGLPYQFMYAVTGAFYLLLLLALLPAVMLFYEGKPEKVYALAYPMYGVEYNEEALTLRTPLSVQSAYERVVQDYGKDYKILAVQTHHLLKEDGVANFRLVSKDPHRFISNGYVGYRLKDLEVIYSAMPSSKFSYAFVEGIMQLHFASFGGWMIKGIYFLLALFSCFVFVSGILIWKEARKNGRYTLKQQDFHARTTQIFLSICFSLFPAVALLFSMDLIVPSGENHAQNVNLIFFLFWLVWSVISYFSGNEAKSFRLNLFAGGVLGLCVPLSNGFTTGDWVWNSPLPMVLATDIAWLTFSIISGVMAFTVGHGKPTSIPPYRQSAT</sequence>
<feature type="transmembrane region" description="Helical" evidence="1">
    <location>
        <begin position="489"/>
        <end position="508"/>
    </location>
</feature>
<dbReference type="eggNOG" id="COG3182">
    <property type="taxonomic scope" value="Bacteria"/>
</dbReference>
<organism evidence="2 3">
    <name type="scientific">Leadbetterella byssophila (strain DSM 17132 / JCM 16389 / KACC 11308 / NBRC 106382 / 4M15)</name>
    <dbReference type="NCBI Taxonomy" id="649349"/>
    <lineage>
        <taxon>Bacteria</taxon>
        <taxon>Pseudomonadati</taxon>
        <taxon>Bacteroidota</taxon>
        <taxon>Cytophagia</taxon>
        <taxon>Cytophagales</taxon>
        <taxon>Leadbetterellaceae</taxon>
        <taxon>Leadbetterella</taxon>
    </lineage>
</organism>
<feature type="transmembrane region" description="Helical" evidence="1">
    <location>
        <begin position="12"/>
        <end position="38"/>
    </location>
</feature>
<dbReference type="HOGENOM" id="CLU_025664_1_0_10"/>
<keyword evidence="1" id="KW-0812">Transmembrane</keyword>
<dbReference type="AlphaFoldDB" id="E4RVS9"/>
<dbReference type="EMBL" id="CP002305">
    <property type="protein sequence ID" value="ADQ17977.1"/>
    <property type="molecule type" value="Genomic_DNA"/>
</dbReference>
<evidence type="ECO:0000313" key="2">
    <source>
        <dbReference type="EMBL" id="ADQ17977.1"/>
    </source>
</evidence>
<dbReference type="Proteomes" id="UP000007435">
    <property type="component" value="Chromosome"/>
</dbReference>